<dbReference type="Gene3D" id="3.40.630.30">
    <property type="match status" value="1"/>
</dbReference>
<feature type="domain" description="N-acetyltransferase" evidence="3">
    <location>
        <begin position="3"/>
        <end position="152"/>
    </location>
</feature>
<organism evidence="4 5">
    <name type="scientific">Paenibacillus polygoni</name>
    <dbReference type="NCBI Taxonomy" id="3050112"/>
    <lineage>
        <taxon>Bacteria</taxon>
        <taxon>Bacillati</taxon>
        <taxon>Bacillota</taxon>
        <taxon>Bacilli</taxon>
        <taxon>Bacillales</taxon>
        <taxon>Paenibacillaceae</taxon>
        <taxon>Paenibacillus</taxon>
    </lineage>
</organism>
<dbReference type="Pfam" id="PF00583">
    <property type="entry name" value="Acetyltransf_1"/>
    <property type="match status" value="1"/>
</dbReference>
<dbReference type="InterPro" id="IPR050832">
    <property type="entry name" value="Bact_Acetyltransf"/>
</dbReference>
<dbReference type="Proteomes" id="UP001236415">
    <property type="component" value="Chromosome"/>
</dbReference>
<dbReference type="PANTHER" id="PTHR43877:SF5">
    <property type="entry name" value="BLL8307 PROTEIN"/>
    <property type="match status" value="1"/>
</dbReference>
<evidence type="ECO:0000313" key="4">
    <source>
        <dbReference type="EMBL" id="WIV17608.1"/>
    </source>
</evidence>
<dbReference type="PANTHER" id="PTHR43877">
    <property type="entry name" value="AMINOALKYLPHOSPHONATE N-ACETYLTRANSFERASE-RELATED-RELATED"/>
    <property type="match status" value="1"/>
</dbReference>
<evidence type="ECO:0000256" key="1">
    <source>
        <dbReference type="ARBA" id="ARBA00022679"/>
    </source>
</evidence>
<dbReference type="PROSITE" id="PS51186">
    <property type="entry name" value="GNAT"/>
    <property type="match status" value="1"/>
</dbReference>
<dbReference type="InterPro" id="IPR000182">
    <property type="entry name" value="GNAT_dom"/>
</dbReference>
<dbReference type="EMBL" id="CP127162">
    <property type="protein sequence ID" value="WIV17608.1"/>
    <property type="molecule type" value="Genomic_DNA"/>
</dbReference>
<accession>A0ABY8WY47</accession>
<protein>
    <submittedName>
        <fullName evidence="4">GNAT family N-acetyltransferase</fullName>
    </submittedName>
</protein>
<gene>
    <name evidence="4" type="ORF">QPK24_14365</name>
</gene>
<evidence type="ECO:0000256" key="2">
    <source>
        <dbReference type="ARBA" id="ARBA00023315"/>
    </source>
</evidence>
<keyword evidence="2" id="KW-0012">Acyltransferase</keyword>
<dbReference type="RefSeq" id="WP_285742205.1">
    <property type="nucleotide sequence ID" value="NZ_CP127162.1"/>
</dbReference>
<dbReference type="SUPFAM" id="SSF55729">
    <property type="entry name" value="Acyl-CoA N-acyltransferases (Nat)"/>
    <property type="match status" value="1"/>
</dbReference>
<keyword evidence="5" id="KW-1185">Reference proteome</keyword>
<evidence type="ECO:0000259" key="3">
    <source>
        <dbReference type="PROSITE" id="PS51186"/>
    </source>
</evidence>
<keyword evidence="1" id="KW-0808">Transferase</keyword>
<proteinExistence type="predicted"/>
<dbReference type="CDD" id="cd04301">
    <property type="entry name" value="NAT_SF"/>
    <property type="match status" value="1"/>
</dbReference>
<evidence type="ECO:0000313" key="5">
    <source>
        <dbReference type="Proteomes" id="UP001236415"/>
    </source>
</evidence>
<reference evidence="4 5" key="1">
    <citation type="submission" date="2023-06" db="EMBL/GenBank/DDBJ databases">
        <title>Paenibacillus polygonum sp. nov., an endophytic bacterium, isolated from Polygonum lapathifolium L. in Nanji Wetland National Nature Reserve, South of Poyang Lake, Jiangxi Province, China.</title>
        <authorList>
            <person name="Yu Z."/>
        </authorList>
    </citation>
    <scope>NUCLEOTIDE SEQUENCE [LARGE SCALE GENOMIC DNA]</scope>
    <source>
        <strain evidence="4 5">C31</strain>
    </source>
</reference>
<name>A0ABY8WY47_9BACL</name>
<dbReference type="InterPro" id="IPR016181">
    <property type="entry name" value="Acyl_CoA_acyltransferase"/>
</dbReference>
<sequence>MDIRIDDLTGPEITNLIEEHYKEMLSQSPEESMHALDLDRLKKPEITFWTAWEGKELLGCGALKELDPTHGEIKSMRTASMHTRKGVAKRILEHMLEEAQRRGYHQVSLETGTLDSFKPAINLYIKLGFEYCDPFADYVEDPYSVFMTKQLTMS</sequence>